<accession>A6JKQ3</accession>
<evidence type="ECO:0000313" key="1">
    <source>
        <dbReference type="EMBL" id="EDL97269.1"/>
    </source>
</evidence>
<organism evidence="1 2">
    <name type="scientific">Rattus norvegicus</name>
    <name type="common">Rat</name>
    <dbReference type="NCBI Taxonomy" id="10116"/>
    <lineage>
        <taxon>Eukaryota</taxon>
        <taxon>Metazoa</taxon>
        <taxon>Chordata</taxon>
        <taxon>Craniata</taxon>
        <taxon>Vertebrata</taxon>
        <taxon>Euteleostomi</taxon>
        <taxon>Mammalia</taxon>
        <taxon>Eutheria</taxon>
        <taxon>Euarchontoglires</taxon>
        <taxon>Glires</taxon>
        <taxon>Rodentia</taxon>
        <taxon>Myomorpha</taxon>
        <taxon>Muroidea</taxon>
        <taxon>Muridae</taxon>
        <taxon>Murinae</taxon>
        <taxon>Rattus</taxon>
    </lineage>
</organism>
<sequence>MDTWMKKWDRSLEMYYPWLLPATQHAFSSAISEYGFPITVG</sequence>
<proteinExistence type="predicted"/>
<dbReference type="AlphaFoldDB" id="A6JKQ3"/>
<evidence type="ECO:0000313" key="2">
    <source>
        <dbReference type="Proteomes" id="UP000234681"/>
    </source>
</evidence>
<gene>
    <name evidence="1" type="ORF">rCG_60920</name>
</gene>
<dbReference type="Proteomes" id="UP000234681">
    <property type="component" value="Chromosome 20"/>
</dbReference>
<protein>
    <submittedName>
        <fullName evidence="1">RCG60920, isoform CRA_d</fullName>
    </submittedName>
</protein>
<reference evidence="2" key="1">
    <citation type="submission" date="2005-09" db="EMBL/GenBank/DDBJ databases">
        <authorList>
            <person name="Mural R.J."/>
            <person name="Li P.W."/>
            <person name="Adams M.D."/>
            <person name="Amanatides P.G."/>
            <person name="Baden-Tillson H."/>
            <person name="Barnstead M."/>
            <person name="Chin S.H."/>
            <person name="Dew I."/>
            <person name="Evans C.A."/>
            <person name="Ferriera S."/>
            <person name="Flanigan M."/>
            <person name="Fosler C."/>
            <person name="Glodek A."/>
            <person name="Gu Z."/>
            <person name="Holt R.A."/>
            <person name="Jennings D."/>
            <person name="Kraft C.L."/>
            <person name="Lu F."/>
            <person name="Nguyen T."/>
            <person name="Nusskern D.R."/>
            <person name="Pfannkoch C.M."/>
            <person name="Sitter C."/>
            <person name="Sutton G.G."/>
            <person name="Venter J.C."/>
            <person name="Wang Z."/>
            <person name="Woodage T."/>
            <person name="Zheng X.H."/>
            <person name="Zhong F."/>
        </authorList>
    </citation>
    <scope>NUCLEOTIDE SEQUENCE [LARGE SCALE GENOMIC DNA]</scope>
    <source>
        <strain>BN</strain>
        <strain evidence="2">Sprague-Dawley</strain>
    </source>
</reference>
<name>A6JKQ3_RAT</name>
<dbReference type="EMBL" id="CH473988">
    <property type="protein sequence ID" value="EDL97269.1"/>
    <property type="molecule type" value="Genomic_DNA"/>
</dbReference>